<sequence length="84" mass="8785">MPKPKNSKKPNTGGGGGNNLPPIRDVLDSDKGCGTYRGQSNSISTVGVDLAVYKDNNPAGSGAKRSTLDPKTSTTENKTKFKSM</sequence>
<organism evidence="2 3">
    <name type="scientific">Apiospora kogelbergensis</name>
    <dbReference type="NCBI Taxonomy" id="1337665"/>
    <lineage>
        <taxon>Eukaryota</taxon>
        <taxon>Fungi</taxon>
        <taxon>Dikarya</taxon>
        <taxon>Ascomycota</taxon>
        <taxon>Pezizomycotina</taxon>
        <taxon>Sordariomycetes</taxon>
        <taxon>Xylariomycetidae</taxon>
        <taxon>Amphisphaeriales</taxon>
        <taxon>Apiosporaceae</taxon>
        <taxon>Apiospora</taxon>
    </lineage>
</organism>
<evidence type="ECO:0000313" key="3">
    <source>
        <dbReference type="Proteomes" id="UP001392437"/>
    </source>
</evidence>
<proteinExistence type="predicted"/>
<evidence type="ECO:0000313" key="2">
    <source>
        <dbReference type="EMBL" id="KAK8096581.1"/>
    </source>
</evidence>
<name>A0AAW0Q9J6_9PEZI</name>
<reference evidence="2 3" key="1">
    <citation type="submission" date="2023-01" db="EMBL/GenBank/DDBJ databases">
        <title>Analysis of 21 Apiospora genomes using comparative genomics revels a genus with tremendous synthesis potential of carbohydrate active enzymes and secondary metabolites.</title>
        <authorList>
            <person name="Sorensen T."/>
        </authorList>
    </citation>
    <scope>NUCLEOTIDE SEQUENCE [LARGE SCALE GENOMIC DNA]</scope>
    <source>
        <strain evidence="2 3">CBS 117206</strain>
    </source>
</reference>
<protein>
    <submittedName>
        <fullName evidence="2">Uncharacterized protein</fullName>
    </submittedName>
</protein>
<dbReference type="EMBL" id="JAQQWP010000010">
    <property type="protein sequence ID" value="KAK8096581.1"/>
    <property type="molecule type" value="Genomic_DNA"/>
</dbReference>
<accession>A0AAW0Q9J6</accession>
<feature type="region of interest" description="Disordered" evidence="1">
    <location>
        <begin position="1"/>
        <end position="84"/>
    </location>
</feature>
<evidence type="ECO:0000256" key="1">
    <source>
        <dbReference type="SAM" id="MobiDB-lite"/>
    </source>
</evidence>
<keyword evidence="3" id="KW-1185">Reference proteome</keyword>
<comment type="caution">
    <text evidence="2">The sequence shown here is derived from an EMBL/GenBank/DDBJ whole genome shotgun (WGS) entry which is preliminary data.</text>
</comment>
<gene>
    <name evidence="2" type="ORF">PG999_012525</name>
</gene>
<dbReference type="Proteomes" id="UP001392437">
    <property type="component" value="Unassembled WGS sequence"/>
</dbReference>
<dbReference type="AlphaFoldDB" id="A0AAW0Q9J6"/>